<feature type="signal peptide" evidence="1">
    <location>
        <begin position="1"/>
        <end position="39"/>
    </location>
</feature>
<dbReference type="Proteomes" id="UP000295554">
    <property type="component" value="Unassembled WGS sequence"/>
</dbReference>
<keyword evidence="3" id="KW-1185">Reference proteome</keyword>
<organism evidence="2 3">
    <name type="scientific">Seongchinamella unica</name>
    <dbReference type="NCBI Taxonomy" id="2547392"/>
    <lineage>
        <taxon>Bacteria</taxon>
        <taxon>Pseudomonadati</taxon>
        <taxon>Pseudomonadota</taxon>
        <taxon>Gammaproteobacteria</taxon>
        <taxon>Cellvibrionales</taxon>
        <taxon>Halieaceae</taxon>
        <taxon>Seongchinamella</taxon>
    </lineage>
</organism>
<keyword evidence="1" id="KW-0732">Signal</keyword>
<dbReference type="AlphaFoldDB" id="A0A4R5LMT4"/>
<comment type="caution">
    <text evidence="2">The sequence shown here is derived from an EMBL/GenBank/DDBJ whole genome shotgun (WGS) entry which is preliminary data.</text>
</comment>
<evidence type="ECO:0000313" key="3">
    <source>
        <dbReference type="Proteomes" id="UP000295554"/>
    </source>
</evidence>
<protein>
    <submittedName>
        <fullName evidence="2">Uncharacterized protein</fullName>
    </submittedName>
</protein>
<proteinExistence type="predicted"/>
<name>A0A4R5LMT4_9GAMM</name>
<dbReference type="RefSeq" id="WP_133215517.1">
    <property type="nucleotide sequence ID" value="NZ_SMSE01000006.1"/>
</dbReference>
<feature type="chain" id="PRO_5020711080" evidence="1">
    <location>
        <begin position="40"/>
        <end position="820"/>
    </location>
</feature>
<dbReference type="EMBL" id="SMSE01000006">
    <property type="protein sequence ID" value="TDG11375.1"/>
    <property type="molecule type" value="Genomic_DNA"/>
</dbReference>
<reference evidence="2 3" key="1">
    <citation type="submission" date="2019-03" db="EMBL/GenBank/DDBJ databases">
        <title>Seongchinamella monodicae gen. nov., sp. nov., a novel member of the Gammaproteobacteria isolated from a tidal mudflat of beach.</title>
        <authorList>
            <person name="Yang H.G."/>
            <person name="Kang J.W."/>
            <person name="Lee S.D."/>
        </authorList>
    </citation>
    <scope>NUCLEOTIDE SEQUENCE [LARGE SCALE GENOMIC DNA]</scope>
    <source>
        <strain evidence="2 3">GH4-78</strain>
    </source>
</reference>
<sequence length="820" mass="89141">MNDLQEDKATKRRSSTSPGRTFSAALGALVLLLMLTAQAAPAKAGETLIDGLAWRALTDTAGAGLSWSDVATVCPLNETPCKGSVNGIDFTGWTWASKSRVEAMLYQLTGWSIGDSGPYYGSTLDLFFDQFAPVKETDGVKLSHAIYALPEIPGDAMVGAIWIIDAKVPAGTDAIDEQPIDVTATEAGGTFFGGQPIGVFLVRDPALEICNNGIDDNGDGLADIDDEACTALNPVINGREWRQLTVTQGMAFWDVAAVCPAGGLPCSGSVGNVNFDGWIWANSVEVYYMFQALTGYGAFESIPADPTVVPKVFDKFSPTASLATADILFGNTYDSIRSESPSRSGDFWYAFSAINNGVEDFGDPLTCRNGLDDNLNGSVDFADPACYSSRIFSVVDYFDDDPLEDFITTAPGPNIGDTYTPNPFHGYFLSREPRLATRESCDNTFDDDGDGLIDRADDDCATYEPPVGLLVRCIHEPLWPQDNEPITIHAEAIDKNGADLIADRVEIYVNDTSNPVAALDTTSGLQTSTVASGRSLHYGCRAELGDEATFSGWRDVDVGEPEMGGYRAVPVVYNGPVKEKLDLVFIPEINRHSGTAGWALFQSDIYQVVREGLLEIPWFVKHQSEINIWLGRDFATVTPKDANNASSKCKKDKPAVYPNGYEFSDATGTIHDRECRDNSSMDFFTTKFKLDRLQVVAHEIGHAAFSLSDEYQGEPSLYFTLPDFPNLLTSENACKNAAQRRDKDPNACRYLSEARGVFLLNATWIFEPDYRTTSPPTPDLMQQSGSGSCSSADSCAQYGVGPSEIDRMEWKINKCKAGRC</sequence>
<evidence type="ECO:0000313" key="2">
    <source>
        <dbReference type="EMBL" id="TDG11375.1"/>
    </source>
</evidence>
<gene>
    <name evidence="2" type="ORF">E2F43_18485</name>
</gene>
<evidence type="ECO:0000256" key="1">
    <source>
        <dbReference type="SAM" id="SignalP"/>
    </source>
</evidence>
<accession>A0A4R5LMT4</accession>
<dbReference type="OrthoDB" id="9143597at2"/>